<name>A0A7S1I042_9EUGL</name>
<evidence type="ECO:0000313" key="2">
    <source>
        <dbReference type="EMBL" id="CAD8996796.1"/>
    </source>
</evidence>
<reference evidence="2" key="1">
    <citation type="submission" date="2021-01" db="EMBL/GenBank/DDBJ databases">
        <authorList>
            <person name="Corre E."/>
            <person name="Pelletier E."/>
            <person name="Niang G."/>
            <person name="Scheremetjew M."/>
            <person name="Finn R."/>
            <person name="Kale V."/>
            <person name="Holt S."/>
            <person name="Cochrane G."/>
            <person name="Meng A."/>
            <person name="Brown T."/>
            <person name="Cohen L."/>
        </authorList>
    </citation>
    <scope>NUCLEOTIDE SEQUENCE</scope>
    <source>
        <strain evidence="2">NIES-381</strain>
    </source>
</reference>
<dbReference type="AlphaFoldDB" id="A0A7S1I042"/>
<organism evidence="2">
    <name type="scientific">Eutreptiella gymnastica</name>
    <dbReference type="NCBI Taxonomy" id="73025"/>
    <lineage>
        <taxon>Eukaryota</taxon>
        <taxon>Discoba</taxon>
        <taxon>Euglenozoa</taxon>
        <taxon>Euglenida</taxon>
        <taxon>Spirocuta</taxon>
        <taxon>Euglenophyceae</taxon>
        <taxon>Eutreptiales</taxon>
        <taxon>Eutreptiaceae</taxon>
        <taxon>Eutreptiella</taxon>
    </lineage>
</organism>
<protein>
    <submittedName>
        <fullName evidence="2">Uncharacterized protein</fullName>
    </submittedName>
</protein>
<gene>
    <name evidence="2" type="ORF">EGYM00392_LOCUS7859</name>
</gene>
<sequence>MATFGPFTVRECGDGTPPTPVGVSVCARVHAHPKIGPHLHQEGPQPCYPSSRTQPPCNPPMTALASAPGQTGKGHRRWHALGARRWVLRNPITPIAPGGSPPA</sequence>
<accession>A0A7S1I042</accession>
<feature type="region of interest" description="Disordered" evidence="1">
    <location>
        <begin position="36"/>
        <end position="77"/>
    </location>
</feature>
<proteinExistence type="predicted"/>
<dbReference type="EMBL" id="HBGA01020312">
    <property type="protein sequence ID" value="CAD8996796.1"/>
    <property type="molecule type" value="Transcribed_RNA"/>
</dbReference>
<evidence type="ECO:0000256" key="1">
    <source>
        <dbReference type="SAM" id="MobiDB-lite"/>
    </source>
</evidence>